<evidence type="ECO:0000313" key="2">
    <source>
        <dbReference type="EMBL" id="VFA96613.1"/>
    </source>
</evidence>
<gene>
    <name evidence="2" type="ORF">NCTC10797_00367</name>
</gene>
<dbReference type="AlphaFoldDB" id="A0A4V6IBP4"/>
<feature type="region of interest" description="Disordered" evidence="1">
    <location>
        <begin position="1"/>
        <end position="21"/>
    </location>
</feature>
<organism evidence="2 3">
    <name type="scientific">Nocardia cyriacigeorgica</name>
    <dbReference type="NCBI Taxonomy" id="135487"/>
    <lineage>
        <taxon>Bacteria</taxon>
        <taxon>Bacillati</taxon>
        <taxon>Actinomycetota</taxon>
        <taxon>Actinomycetes</taxon>
        <taxon>Mycobacteriales</taxon>
        <taxon>Nocardiaceae</taxon>
        <taxon>Nocardia</taxon>
    </lineage>
</organism>
<sequence>MPGTDPQSEGTATNRYGDTRTDTAPLVKYFPAIGNPESAQWVTWSNATERASGPTIYWIGAVIRLTPADADRLRYTYDPPPAPTSPRLTSQIQQAVPPGRYLSGLELDRALRSGPEWRGNPTGYLQEGAPILVLSASAGG</sequence>
<accession>A0A4V6IBP4</accession>
<dbReference type="Proteomes" id="UP000290439">
    <property type="component" value="Chromosome"/>
</dbReference>
<proteinExistence type="predicted"/>
<dbReference type="EMBL" id="LR215973">
    <property type="protein sequence ID" value="VFA96613.1"/>
    <property type="molecule type" value="Genomic_DNA"/>
</dbReference>
<evidence type="ECO:0000256" key="1">
    <source>
        <dbReference type="SAM" id="MobiDB-lite"/>
    </source>
</evidence>
<feature type="compositionally biased region" description="Polar residues" evidence="1">
    <location>
        <begin position="1"/>
        <end position="16"/>
    </location>
</feature>
<evidence type="ECO:0000313" key="3">
    <source>
        <dbReference type="Proteomes" id="UP000290439"/>
    </source>
</evidence>
<name>A0A4V6IBP4_9NOCA</name>
<reference evidence="2 3" key="1">
    <citation type="submission" date="2019-02" db="EMBL/GenBank/DDBJ databases">
        <authorList>
            <consortium name="Pathogen Informatics"/>
        </authorList>
    </citation>
    <scope>NUCLEOTIDE SEQUENCE [LARGE SCALE GENOMIC DNA]</scope>
    <source>
        <strain evidence="2 3">3012STDY6756504</strain>
    </source>
</reference>
<protein>
    <submittedName>
        <fullName evidence="2">Uncharacterized protein</fullName>
    </submittedName>
</protein>